<keyword evidence="3" id="KW-0445">Lipid transport</keyword>
<dbReference type="GO" id="GO:0006887">
    <property type="term" value="P:exocytosis"/>
    <property type="evidence" value="ECO:0007669"/>
    <property type="project" value="EnsemblFungi"/>
</dbReference>
<proteinExistence type="inferred from homology"/>
<dbReference type="GO" id="GO:0032934">
    <property type="term" value="F:sterol binding"/>
    <property type="evidence" value="ECO:0007669"/>
    <property type="project" value="TreeGrafter"/>
</dbReference>
<dbReference type="FunFam" id="2.40.160.120:FF:000001">
    <property type="entry name" value="Oxysterol-binding protein"/>
    <property type="match status" value="1"/>
</dbReference>
<feature type="compositionally biased region" description="Polar residues" evidence="5">
    <location>
        <begin position="399"/>
        <end position="413"/>
    </location>
</feature>
<dbReference type="Gene3D" id="2.30.29.30">
    <property type="entry name" value="Pleckstrin-homology domain (PH domain)/Phosphotyrosine-binding domain (PTB)"/>
    <property type="match status" value="1"/>
</dbReference>
<keyword evidence="4" id="KW-0446">Lipid-binding</keyword>
<dbReference type="KEGG" id="kaf:KAFR_0D04680"/>
<evidence type="ECO:0000256" key="4">
    <source>
        <dbReference type="ARBA" id="ARBA00023121"/>
    </source>
</evidence>
<dbReference type="GO" id="GO:0005829">
    <property type="term" value="C:cytosol"/>
    <property type="evidence" value="ECO:0007669"/>
    <property type="project" value="TreeGrafter"/>
</dbReference>
<accession>H2AUR6</accession>
<feature type="domain" description="PH" evidence="6">
    <location>
        <begin position="201"/>
        <end position="295"/>
    </location>
</feature>
<dbReference type="GO" id="GO:0120015">
    <property type="term" value="F:sterol transfer activity"/>
    <property type="evidence" value="ECO:0007669"/>
    <property type="project" value="EnsemblFungi"/>
</dbReference>
<dbReference type="InterPro" id="IPR001849">
    <property type="entry name" value="PH_domain"/>
</dbReference>
<dbReference type="GO" id="GO:0035621">
    <property type="term" value="P:ER to Golgi ceramide transport"/>
    <property type="evidence" value="ECO:0007669"/>
    <property type="project" value="EnsemblFungi"/>
</dbReference>
<dbReference type="OrthoDB" id="1854502at2759"/>
<evidence type="ECO:0000256" key="1">
    <source>
        <dbReference type="ARBA" id="ARBA00008842"/>
    </source>
</evidence>
<dbReference type="eggNOG" id="KOG1737">
    <property type="taxonomic scope" value="Eukaryota"/>
</dbReference>
<dbReference type="FunCoup" id="H2AUR6">
    <property type="interactions" value="132"/>
</dbReference>
<evidence type="ECO:0000256" key="5">
    <source>
        <dbReference type="SAM" id="MobiDB-lite"/>
    </source>
</evidence>
<dbReference type="Proteomes" id="UP000005220">
    <property type="component" value="Chromosome 4"/>
</dbReference>
<dbReference type="EMBL" id="HE650824">
    <property type="protein sequence ID" value="CCF58116.1"/>
    <property type="molecule type" value="Genomic_DNA"/>
</dbReference>
<dbReference type="GO" id="GO:0034727">
    <property type="term" value="P:piecemeal microautophagy of the nucleus"/>
    <property type="evidence" value="ECO:0007669"/>
    <property type="project" value="EnsemblFungi"/>
</dbReference>
<comment type="similarity">
    <text evidence="1">Belongs to the OSBP family.</text>
</comment>
<dbReference type="GO" id="GO:0001403">
    <property type="term" value="P:invasive growth in response to glucose limitation"/>
    <property type="evidence" value="ECO:0007669"/>
    <property type="project" value="EnsemblFungi"/>
</dbReference>
<dbReference type="GO" id="GO:0006897">
    <property type="term" value="P:endocytosis"/>
    <property type="evidence" value="ECO:0007669"/>
    <property type="project" value="EnsemblFungi"/>
</dbReference>
<dbReference type="GO" id="GO:0005886">
    <property type="term" value="C:plasma membrane"/>
    <property type="evidence" value="ECO:0007669"/>
    <property type="project" value="EnsemblFungi"/>
</dbReference>
<dbReference type="GeneID" id="13882519"/>
<dbReference type="PANTHER" id="PTHR10972">
    <property type="entry name" value="OXYSTEROL-BINDING PROTEIN-RELATED"/>
    <property type="match status" value="1"/>
</dbReference>
<evidence type="ECO:0000259" key="6">
    <source>
        <dbReference type="PROSITE" id="PS50003"/>
    </source>
</evidence>
<dbReference type="PANTHER" id="PTHR10972:SF203">
    <property type="entry name" value="OXYSTEROL-BINDING PROTEIN HOMOLOG 3"/>
    <property type="match status" value="1"/>
</dbReference>
<evidence type="ECO:0000256" key="3">
    <source>
        <dbReference type="ARBA" id="ARBA00023055"/>
    </source>
</evidence>
<dbReference type="GO" id="GO:0030011">
    <property type="term" value="P:maintenance of cell polarity"/>
    <property type="evidence" value="ECO:0007669"/>
    <property type="project" value="EnsemblFungi"/>
</dbReference>
<dbReference type="InterPro" id="IPR041680">
    <property type="entry name" value="PH_8"/>
</dbReference>
<evidence type="ECO:0000313" key="8">
    <source>
        <dbReference type="Proteomes" id="UP000005220"/>
    </source>
</evidence>
<evidence type="ECO:0000256" key="2">
    <source>
        <dbReference type="ARBA" id="ARBA00022448"/>
    </source>
</evidence>
<protein>
    <recommendedName>
        <fullName evidence="6">PH domain-containing protein</fullName>
    </recommendedName>
</protein>
<dbReference type="SUPFAM" id="SSF144000">
    <property type="entry name" value="Oxysterol-binding protein-like"/>
    <property type="match status" value="1"/>
</dbReference>
<keyword evidence="2" id="KW-0813">Transport</keyword>
<dbReference type="SMART" id="SM00233">
    <property type="entry name" value="PH"/>
    <property type="match status" value="1"/>
</dbReference>
<reference evidence="7 8" key="1">
    <citation type="journal article" date="2011" name="Proc. Natl. Acad. Sci. U.S.A.">
        <title>Evolutionary erosion of yeast sex chromosomes by mating-type switching accidents.</title>
        <authorList>
            <person name="Gordon J.L."/>
            <person name="Armisen D."/>
            <person name="Proux-Wera E."/>
            <person name="Oheigeartaigh S.S."/>
            <person name="Byrne K.P."/>
            <person name="Wolfe K.H."/>
        </authorList>
    </citation>
    <scope>NUCLEOTIDE SEQUENCE [LARGE SCALE GENOMIC DNA]</scope>
    <source>
        <strain evidence="8">ATCC 22294 / BCRC 22015 / CBS 2517 / CECT 1963 / NBRC 1671 / NRRL Y-8276</strain>
    </source>
</reference>
<dbReference type="InterPro" id="IPR037239">
    <property type="entry name" value="OSBP_sf"/>
</dbReference>
<dbReference type="CDD" id="cd13289">
    <property type="entry name" value="PH_Osh3p_yeast"/>
    <property type="match status" value="1"/>
</dbReference>
<sequence length="908" mass="103669">METIDIQSRSFVVRWVRCSHGDTINYQIKPLKKSIHLGIYKRLKTSVDDQSFAVHIAPDTRAALDYANKTLTKRNNSISAHEASHSSSSLSISHIQQQSREIPLKDRLSASGFTLVKSMGQIHGNNLIEGALDVEDTDYYYAFILDNTSSKNVKKKVLFNASIVHGDDQSIISTRSAPSSVIPSFARGFSEKDNVLMVGKGRYIQGYLLKKRRKKLQGFKRRFFTLDFRYGTLSYYLNDHNQTRRGEIVISLSTVSANKKDRLIIIDSGMEIWALKTKDQKSWQTWVTALQSCFDNENKSEHSEEEELEGKEENKVDTRIDSMRNKKQRDSYIPLPLEAFDTFDANLKLIQQRLEQCKNDSLEYSGPKDSKSYNVFRSSSSSSVSASRKKIGLSAASPMDSNESLSSPTESNFLEDTKEHDLFRKLAELEALFGDFVKQSKILLNDRKNMVKQLREYPNSLASIYSGNEEFFDAEEDIKAGVIMLEDDDETTEAMYLEEQLSDIDAPHTLHSLSDAISSGDTIPKMQDLYPLPYPKKVTRRDDVPKAETSPPSLLSFLRKNVGKDLSSIAMPVTSNEPISILQTISETFEYASLLPQLADPNISVPPLAVVSAFAVSFLSVYRDKTRALRKPFNPLLGETFELVREDMGFRLISEKVCHKPQIFAFYAEHDDWECNYTLSPVQKYWGKSVEINNEGTLELKSKKTGEYFEWTQPTTMLKNILAGERYLEPVNEFEVISSKSGKATIVFEKTGMFGGRSENVNVVITSTDKGNKKYRFSGKWTENLKDGNNRTLWEVGKLVKNSKSKYGFTTFAANLNEMTEIEEGRVAPNDSRLRPDIRAYEQGKISEAERLKLHLEQKQRDRRMKGHDVTPQFFEKTSANKWKYRQGPQSYWERRKRQDWSGITPLW</sequence>
<dbReference type="GO" id="GO:0061709">
    <property type="term" value="P:reticulophagy"/>
    <property type="evidence" value="ECO:0007669"/>
    <property type="project" value="EnsemblFungi"/>
</dbReference>
<dbReference type="HOGENOM" id="CLU_007105_4_0_1"/>
<dbReference type="InParanoid" id="H2AUR6"/>
<dbReference type="GO" id="GO:0007124">
    <property type="term" value="P:pseudohyphal growth"/>
    <property type="evidence" value="ECO:0007669"/>
    <property type="project" value="EnsemblFungi"/>
</dbReference>
<keyword evidence="8" id="KW-1185">Reference proteome</keyword>
<dbReference type="AlphaFoldDB" id="H2AUR6"/>
<feature type="region of interest" description="Disordered" evidence="5">
    <location>
        <begin position="298"/>
        <end position="323"/>
    </location>
</feature>
<dbReference type="GO" id="GO:0097038">
    <property type="term" value="C:perinuclear endoplasmic reticulum"/>
    <property type="evidence" value="ECO:0007669"/>
    <property type="project" value="TreeGrafter"/>
</dbReference>
<dbReference type="GO" id="GO:0032541">
    <property type="term" value="C:cortical endoplasmic reticulum"/>
    <property type="evidence" value="ECO:0007669"/>
    <property type="project" value="EnsemblFungi"/>
</dbReference>
<dbReference type="STRING" id="1071382.H2AUR6"/>
<gene>
    <name evidence="7" type="primary">KAFR0D04680</name>
    <name evidence="7" type="ORF">KAFR_0D04680</name>
</gene>
<dbReference type="PROSITE" id="PS50003">
    <property type="entry name" value="PH_DOMAIN"/>
    <property type="match status" value="1"/>
</dbReference>
<feature type="compositionally biased region" description="Basic and acidic residues" evidence="5">
    <location>
        <begin position="311"/>
        <end position="323"/>
    </location>
</feature>
<dbReference type="RefSeq" id="XP_003957251.1">
    <property type="nucleotide sequence ID" value="XM_003957202.1"/>
</dbReference>
<dbReference type="InterPro" id="IPR000648">
    <property type="entry name" value="Oxysterol-bd"/>
</dbReference>
<evidence type="ECO:0000313" key="7">
    <source>
        <dbReference type="EMBL" id="CCF58116.1"/>
    </source>
</evidence>
<dbReference type="SUPFAM" id="SSF50729">
    <property type="entry name" value="PH domain-like"/>
    <property type="match status" value="1"/>
</dbReference>
<organism evidence="7 8">
    <name type="scientific">Kazachstania africana (strain ATCC 22294 / BCRC 22015 / CBS 2517 / CECT 1963 / NBRC 1671 / NRRL Y-8276)</name>
    <name type="common">Yeast</name>
    <name type="synonym">Kluyveromyces africanus</name>
    <dbReference type="NCBI Taxonomy" id="1071382"/>
    <lineage>
        <taxon>Eukaryota</taxon>
        <taxon>Fungi</taxon>
        <taxon>Dikarya</taxon>
        <taxon>Ascomycota</taxon>
        <taxon>Saccharomycotina</taxon>
        <taxon>Saccharomycetes</taxon>
        <taxon>Saccharomycetales</taxon>
        <taxon>Saccharomycetaceae</taxon>
        <taxon>Kazachstania</taxon>
    </lineage>
</organism>
<name>H2AUR6_KAZAF</name>
<dbReference type="Gene3D" id="2.40.160.120">
    <property type="match status" value="1"/>
</dbReference>
<feature type="region of interest" description="Disordered" evidence="5">
    <location>
        <begin position="393"/>
        <end position="413"/>
    </location>
</feature>
<dbReference type="Pfam" id="PF01237">
    <property type="entry name" value="Oxysterol_BP"/>
    <property type="match status" value="1"/>
</dbReference>
<dbReference type="InterPro" id="IPR011993">
    <property type="entry name" value="PH-like_dom_sf"/>
</dbReference>
<dbReference type="GO" id="GO:0000742">
    <property type="term" value="P:karyogamy involved in conjugation with cellular fusion"/>
    <property type="evidence" value="ECO:0007669"/>
    <property type="project" value="EnsemblFungi"/>
</dbReference>
<dbReference type="Pfam" id="PF15409">
    <property type="entry name" value="PH_8"/>
    <property type="match status" value="1"/>
</dbReference>